<proteinExistence type="predicted"/>
<keyword evidence="1" id="KW-0812">Transmembrane</keyword>
<sequence length="254" mass="27087">MSTIALTLAPAALLYGWSTLTLNGNYRTERPATVGDRLTSWACTAACGVGLLLTFGEPGAVAGMTTLALTYLGVRSLYRVSVAPMRITRLGRLPKMGLEMWQPLICTGLLLLAAVLGYMHLGMLVALGGIVFWGLSFHTASRGTEAQQTIAPLIEALSAVTGESREWLWRSKVLSDGSIWVPASANTTLARSPQKLAEAVSIALPEWELASSASVTRNGLHLTPLSDETITRREALARSGGLDSGETIDDLNDF</sequence>
<keyword evidence="1" id="KW-0472">Membrane</keyword>
<gene>
    <name evidence="2" type="ORF">ACFSCS_08970</name>
</gene>
<evidence type="ECO:0000256" key="1">
    <source>
        <dbReference type="SAM" id="Phobius"/>
    </source>
</evidence>
<evidence type="ECO:0000313" key="2">
    <source>
        <dbReference type="EMBL" id="MFD1890311.1"/>
    </source>
</evidence>
<keyword evidence="3" id="KW-1185">Reference proteome</keyword>
<name>A0ABW4RVS9_9ACTN</name>
<comment type="caution">
    <text evidence="2">The sequence shown here is derived from an EMBL/GenBank/DDBJ whole genome shotgun (WGS) entry which is preliminary data.</text>
</comment>
<organism evidence="2 3">
    <name type="scientific">Luteococcus peritonei</name>
    <dbReference type="NCBI Taxonomy" id="88874"/>
    <lineage>
        <taxon>Bacteria</taxon>
        <taxon>Bacillati</taxon>
        <taxon>Actinomycetota</taxon>
        <taxon>Actinomycetes</taxon>
        <taxon>Propionibacteriales</taxon>
        <taxon>Propionibacteriaceae</taxon>
        <taxon>Luteococcus</taxon>
    </lineage>
</organism>
<dbReference type="Proteomes" id="UP001597326">
    <property type="component" value="Unassembled WGS sequence"/>
</dbReference>
<evidence type="ECO:0000313" key="3">
    <source>
        <dbReference type="Proteomes" id="UP001597326"/>
    </source>
</evidence>
<feature type="transmembrane region" description="Helical" evidence="1">
    <location>
        <begin position="98"/>
        <end position="116"/>
    </location>
</feature>
<dbReference type="RefSeq" id="WP_343873327.1">
    <property type="nucleotide sequence ID" value="NZ_BAAAIX010000015.1"/>
</dbReference>
<accession>A0ABW4RVS9</accession>
<feature type="transmembrane region" description="Helical" evidence="1">
    <location>
        <begin position="59"/>
        <end position="78"/>
    </location>
</feature>
<dbReference type="EMBL" id="JBHUFZ010000018">
    <property type="protein sequence ID" value="MFD1890311.1"/>
    <property type="molecule type" value="Genomic_DNA"/>
</dbReference>
<reference evidence="3" key="1">
    <citation type="journal article" date="2019" name="Int. J. Syst. Evol. Microbiol.">
        <title>The Global Catalogue of Microorganisms (GCM) 10K type strain sequencing project: providing services to taxonomists for standard genome sequencing and annotation.</title>
        <authorList>
            <consortium name="The Broad Institute Genomics Platform"/>
            <consortium name="The Broad Institute Genome Sequencing Center for Infectious Disease"/>
            <person name="Wu L."/>
            <person name="Ma J."/>
        </authorList>
    </citation>
    <scope>NUCLEOTIDE SEQUENCE [LARGE SCALE GENOMIC DNA]</scope>
    <source>
        <strain evidence="3">CAIM 431</strain>
    </source>
</reference>
<keyword evidence="1" id="KW-1133">Transmembrane helix</keyword>
<protein>
    <submittedName>
        <fullName evidence="2">Uncharacterized protein</fullName>
    </submittedName>
</protein>